<keyword evidence="3" id="KW-1185">Reference proteome</keyword>
<protein>
    <recommendedName>
        <fullName evidence="4">SCP domain-containing protein</fullName>
    </recommendedName>
</protein>
<dbReference type="EMBL" id="CATQJL010000223">
    <property type="protein sequence ID" value="CAJ0598298.1"/>
    <property type="molecule type" value="Genomic_DNA"/>
</dbReference>
<dbReference type="AlphaFoldDB" id="A0AA36GUD8"/>
<name>A0AA36GUD8_CYLNA</name>
<evidence type="ECO:0000313" key="2">
    <source>
        <dbReference type="EMBL" id="CAJ0598298.1"/>
    </source>
</evidence>
<comment type="caution">
    <text evidence="2">The sequence shown here is derived from an EMBL/GenBank/DDBJ whole genome shotgun (WGS) entry which is preliminary data.</text>
</comment>
<proteinExistence type="predicted"/>
<accession>A0AA36GUD8</accession>
<gene>
    <name evidence="2" type="ORF">CYNAS_LOCUS10281</name>
</gene>
<dbReference type="Proteomes" id="UP001176961">
    <property type="component" value="Unassembled WGS sequence"/>
</dbReference>
<evidence type="ECO:0008006" key="4">
    <source>
        <dbReference type="Google" id="ProtNLM"/>
    </source>
</evidence>
<organism evidence="2 3">
    <name type="scientific">Cylicocyclus nassatus</name>
    <name type="common">Nematode worm</name>
    <dbReference type="NCBI Taxonomy" id="53992"/>
    <lineage>
        <taxon>Eukaryota</taxon>
        <taxon>Metazoa</taxon>
        <taxon>Ecdysozoa</taxon>
        <taxon>Nematoda</taxon>
        <taxon>Chromadorea</taxon>
        <taxon>Rhabditida</taxon>
        <taxon>Rhabditina</taxon>
        <taxon>Rhabditomorpha</taxon>
        <taxon>Strongyloidea</taxon>
        <taxon>Strongylidae</taxon>
        <taxon>Cylicocyclus</taxon>
    </lineage>
</organism>
<feature type="signal peptide" evidence="1">
    <location>
        <begin position="1"/>
        <end position="17"/>
    </location>
</feature>
<evidence type="ECO:0000313" key="3">
    <source>
        <dbReference type="Proteomes" id="UP001176961"/>
    </source>
</evidence>
<feature type="chain" id="PRO_5041266956" description="SCP domain-containing protein" evidence="1">
    <location>
        <begin position="18"/>
        <end position="148"/>
    </location>
</feature>
<evidence type="ECO:0000256" key="1">
    <source>
        <dbReference type="SAM" id="SignalP"/>
    </source>
</evidence>
<sequence>MQLLLVFLPVFFATAFAQKKCKSKYKDANLIVVNETERLALHYFKTKNWKYECELARIADATVSRGTVTDREKIKAIVFTLKGLCRPHRLISLKSAAAIAERFMQKSTNANLLYNLRDYLRGAQGIGCSFECATDGKTFRVVCYVRLV</sequence>
<keyword evidence="1" id="KW-0732">Signal</keyword>
<reference evidence="2" key="1">
    <citation type="submission" date="2023-07" db="EMBL/GenBank/DDBJ databases">
        <authorList>
            <consortium name="CYATHOMIX"/>
        </authorList>
    </citation>
    <scope>NUCLEOTIDE SEQUENCE</scope>
    <source>
        <strain evidence="2">N/A</strain>
    </source>
</reference>